<keyword evidence="3" id="KW-1185">Reference proteome</keyword>
<gene>
    <name evidence="2" type="ORF">GCM10022247_33080</name>
</gene>
<feature type="transmembrane region" description="Helical" evidence="1">
    <location>
        <begin position="207"/>
        <end position="238"/>
    </location>
</feature>
<feature type="transmembrane region" description="Helical" evidence="1">
    <location>
        <begin position="171"/>
        <end position="195"/>
    </location>
</feature>
<feature type="transmembrane region" description="Helical" evidence="1">
    <location>
        <begin position="280"/>
        <end position="303"/>
    </location>
</feature>
<keyword evidence="1" id="KW-0472">Membrane</keyword>
<reference evidence="3" key="1">
    <citation type="journal article" date="2019" name="Int. J. Syst. Evol. Microbiol.">
        <title>The Global Catalogue of Microorganisms (GCM) 10K type strain sequencing project: providing services to taxonomists for standard genome sequencing and annotation.</title>
        <authorList>
            <consortium name="The Broad Institute Genomics Platform"/>
            <consortium name="The Broad Institute Genome Sequencing Center for Infectious Disease"/>
            <person name="Wu L."/>
            <person name="Ma J."/>
        </authorList>
    </citation>
    <scope>NUCLEOTIDE SEQUENCE [LARGE SCALE GENOMIC DNA]</scope>
    <source>
        <strain evidence="3">JCM 17342</strain>
    </source>
</reference>
<protein>
    <recommendedName>
        <fullName evidence="4">Integral membrane protein</fullName>
    </recommendedName>
</protein>
<dbReference type="Proteomes" id="UP001501747">
    <property type="component" value="Unassembled WGS sequence"/>
</dbReference>
<dbReference type="RefSeq" id="WP_344875617.1">
    <property type="nucleotide sequence ID" value="NZ_BAABAL010000009.1"/>
</dbReference>
<comment type="caution">
    <text evidence="2">The sequence shown here is derived from an EMBL/GenBank/DDBJ whole genome shotgun (WGS) entry which is preliminary data.</text>
</comment>
<proteinExistence type="predicted"/>
<evidence type="ECO:0000313" key="3">
    <source>
        <dbReference type="Proteomes" id="UP001501747"/>
    </source>
</evidence>
<accession>A0ABP7S8E8</accession>
<name>A0ABP7S8E8_9PSEU</name>
<keyword evidence="1" id="KW-1133">Transmembrane helix</keyword>
<sequence>MTTRRADLVAGGVAVVLLAVAVVVGYHLNSVGAPIFARAAPVFGTWAPHIGPGTPFAVLIAIAVCAWGPGLAERLPWRRALASGYLAALAWTFALAMIDGWQAGFADKLASRDEYLHEVPGITDIPAMLRGFAARILDYQPDSWTTHVSGHPPGATLVFVWLDRIGLGGGAWAGAVCVAVGAAVVVAVPVTLRALGAPDAARAVLPFLVLFPGAVWVGASADGLFAGVTASGIALVAFGRRWSWLAGGALLGFGVYLSYGLVLLGPLALVVALMSGRWRALGWAVLGALGVVAAFTLAGFWWLDGYHLVIDRYYQGIGLYRPYSYWVWANLACLVLAAGPAVAPGLRRLRGNRLLLLVVGAAVLAVLAATLSGLSKAEVERIWLPFAVWLLPATALLPERDRRGWLAVQAVTALAVNHLLLTNW</sequence>
<evidence type="ECO:0008006" key="4">
    <source>
        <dbReference type="Google" id="ProtNLM"/>
    </source>
</evidence>
<keyword evidence="1" id="KW-0812">Transmembrane</keyword>
<organism evidence="2 3">
    <name type="scientific">Allokutzneria multivorans</name>
    <dbReference type="NCBI Taxonomy" id="1142134"/>
    <lineage>
        <taxon>Bacteria</taxon>
        <taxon>Bacillati</taxon>
        <taxon>Actinomycetota</taxon>
        <taxon>Actinomycetes</taxon>
        <taxon>Pseudonocardiales</taxon>
        <taxon>Pseudonocardiaceae</taxon>
        <taxon>Allokutzneria</taxon>
    </lineage>
</organism>
<feature type="transmembrane region" description="Helical" evidence="1">
    <location>
        <begin position="354"/>
        <end position="375"/>
    </location>
</feature>
<dbReference type="EMBL" id="BAABAL010000009">
    <property type="protein sequence ID" value="GAA4008254.1"/>
    <property type="molecule type" value="Genomic_DNA"/>
</dbReference>
<feature type="transmembrane region" description="Helical" evidence="1">
    <location>
        <begin position="323"/>
        <end position="342"/>
    </location>
</feature>
<feature type="transmembrane region" description="Helical" evidence="1">
    <location>
        <begin position="80"/>
        <end position="98"/>
    </location>
</feature>
<feature type="transmembrane region" description="Helical" evidence="1">
    <location>
        <begin position="49"/>
        <end position="68"/>
    </location>
</feature>
<feature type="transmembrane region" description="Helical" evidence="1">
    <location>
        <begin position="244"/>
        <end position="273"/>
    </location>
</feature>
<evidence type="ECO:0000313" key="2">
    <source>
        <dbReference type="EMBL" id="GAA4008254.1"/>
    </source>
</evidence>
<evidence type="ECO:0000256" key="1">
    <source>
        <dbReference type="SAM" id="Phobius"/>
    </source>
</evidence>